<comment type="subcellular location">
    <subcellularLocation>
        <location evidence="1">Nucleus</location>
    </subcellularLocation>
</comment>
<name>A0A0K2U5H8_LEPSM</name>
<accession>A0A0K2U5H8</accession>
<dbReference type="Pfam" id="PF00292">
    <property type="entry name" value="PAX"/>
    <property type="match status" value="1"/>
</dbReference>
<evidence type="ECO:0000256" key="1">
    <source>
        <dbReference type="ARBA" id="ARBA00004123"/>
    </source>
</evidence>
<organism evidence="3">
    <name type="scientific">Lepeophtheirus salmonis</name>
    <name type="common">Salmon louse</name>
    <name type="synonym">Caligus salmonis</name>
    <dbReference type="NCBI Taxonomy" id="72036"/>
    <lineage>
        <taxon>Eukaryota</taxon>
        <taxon>Metazoa</taxon>
        <taxon>Ecdysozoa</taxon>
        <taxon>Arthropoda</taxon>
        <taxon>Crustacea</taxon>
        <taxon>Multicrustacea</taxon>
        <taxon>Hexanauplia</taxon>
        <taxon>Copepoda</taxon>
        <taxon>Siphonostomatoida</taxon>
        <taxon>Caligidae</taxon>
        <taxon>Lepeophtheirus</taxon>
    </lineage>
</organism>
<dbReference type="AlphaFoldDB" id="A0A0K2U5H8"/>
<dbReference type="InterPro" id="IPR001523">
    <property type="entry name" value="Paired_dom"/>
</dbReference>
<evidence type="ECO:0000259" key="2">
    <source>
        <dbReference type="Pfam" id="PF00292"/>
    </source>
</evidence>
<dbReference type="InterPro" id="IPR009057">
    <property type="entry name" value="Homeodomain-like_sf"/>
</dbReference>
<dbReference type="Gene3D" id="1.10.10.60">
    <property type="entry name" value="Homeodomain-like"/>
    <property type="match status" value="1"/>
</dbReference>
<protein>
    <recommendedName>
        <fullName evidence="2">Paired domain-containing protein</fullName>
    </recommendedName>
</protein>
<sequence length="120" mass="13774">MEAKRNLVLEMLECQKTPTEIANDLKISRTAVYSIKKRFETQGTVARKSGQGRKRTVRTKALVIRVKNYLASNPMMTVRGTAKKMNLSEVTLRRIIKDDLGTKKEEKTYRYDGHKGEEVV</sequence>
<proteinExistence type="predicted"/>
<dbReference type="SUPFAM" id="SSF46689">
    <property type="entry name" value="Homeodomain-like"/>
    <property type="match status" value="1"/>
</dbReference>
<feature type="domain" description="Paired" evidence="2">
    <location>
        <begin position="4"/>
        <end position="78"/>
    </location>
</feature>
<reference evidence="3" key="1">
    <citation type="submission" date="2014-05" db="EMBL/GenBank/DDBJ databases">
        <authorList>
            <person name="Chronopoulou M."/>
        </authorList>
    </citation>
    <scope>NUCLEOTIDE SEQUENCE</scope>
    <source>
        <tissue evidence="3">Whole organism</tissue>
    </source>
</reference>
<dbReference type="GO" id="GO:0005634">
    <property type="term" value="C:nucleus"/>
    <property type="evidence" value="ECO:0007669"/>
    <property type="project" value="UniProtKB-SubCell"/>
</dbReference>
<evidence type="ECO:0000313" key="3">
    <source>
        <dbReference type="EMBL" id="CDW33468.1"/>
    </source>
</evidence>
<dbReference type="EMBL" id="HACA01016106">
    <property type="protein sequence ID" value="CDW33467.1"/>
    <property type="molecule type" value="Transcribed_RNA"/>
</dbReference>
<dbReference type="EMBL" id="HACA01016107">
    <property type="protein sequence ID" value="CDW33468.1"/>
    <property type="molecule type" value="Transcribed_RNA"/>
</dbReference>